<dbReference type="Proteomes" id="UP001523216">
    <property type="component" value="Unassembled WGS sequence"/>
</dbReference>
<proteinExistence type="predicted"/>
<evidence type="ECO:0000313" key="1">
    <source>
        <dbReference type="EMBL" id="MCM4077723.1"/>
    </source>
</evidence>
<gene>
    <name evidence="1" type="ORF">LXN57_09105</name>
</gene>
<comment type="caution">
    <text evidence="1">The sequence shown here is derived from an EMBL/GenBank/DDBJ whole genome shotgun (WGS) entry which is preliminary data.</text>
</comment>
<reference evidence="1 2" key="1">
    <citation type="submission" date="2022-06" db="EMBL/GenBank/DDBJ databases">
        <title>Actinoplanes abujensis sp. nov., isolated from Nigerian arid soil.</title>
        <authorList>
            <person name="Ding P."/>
        </authorList>
    </citation>
    <scope>NUCLEOTIDE SEQUENCE [LARGE SCALE GENOMIC DNA]</scope>
    <source>
        <strain evidence="2">TRM88002</strain>
    </source>
</reference>
<dbReference type="EMBL" id="JAMQOL010000010">
    <property type="protein sequence ID" value="MCM4077723.1"/>
    <property type="molecule type" value="Genomic_DNA"/>
</dbReference>
<protein>
    <recommendedName>
        <fullName evidence="3">VCBS repeat-containing protein</fullName>
    </recommendedName>
</protein>
<organism evidence="1 2">
    <name type="scientific">Paractinoplanes hotanensis</name>
    <dbReference type="NCBI Taxonomy" id="2906497"/>
    <lineage>
        <taxon>Bacteria</taxon>
        <taxon>Bacillati</taxon>
        <taxon>Actinomycetota</taxon>
        <taxon>Actinomycetes</taxon>
        <taxon>Micromonosporales</taxon>
        <taxon>Micromonosporaceae</taxon>
        <taxon>Paractinoplanes</taxon>
    </lineage>
</organism>
<dbReference type="SUPFAM" id="SSF69318">
    <property type="entry name" value="Integrin alpha N-terminal domain"/>
    <property type="match status" value="1"/>
</dbReference>
<sequence>MRVALAAVVAAVLLAVGGVVVWTLRSPVTAVQVSATRGGTVTTDEGVSVRFAPGALSEDTEVRVVPRPSIAAPHGLTWLTEPVDIELGDARLLTSATLRLPLRGPAGDGDGLTTVVSRGEDGVWTGQGGMVDPANGTISTIVGHLSILSAGRTRVPGPGLSAGAGAYDAADPECGTTRSDRWTARAEGGAVKTCVAAGAADRPALLRVASNRASGQFAELGDYPPMTIAQPGGPSLAGAVWRGVAEADRDHTFLPGKGTIDLSLPGGYRTIDFVTRTGLDVTVAEYVVEVMSRAFVPAAVTVQAVRCVLALPAAALARENQVLACVTGALATERILPGAVAVTDEKLARQNRDGMNQAVLTAIRGLPAAVAGRGNDGDDAGWRVVAERSPVIPRKALNEPGGAIPASVVATQERLYAAALRDALPEALPPAGLVWSNTTLSGRRVTGAVAALVTTPPLRWPCDETARDGYVYGLADPDLLTYPARLTDLGLPPEDVGIVRQTAAGGRDHRLCIALDGTWTSLTHDLPAGGFPSDEATRVGAMGPGECRPDLGGAFVPADAGCRSSARADLDGDGRTDTLLVYQRAGSWTARAVLTAGRVFDLALPYGRNEKPVPAGELDLDGQAGEEVVLRTGSALRLLSLEAAGLVLVDNEFTTASSLVRTAGLGCSDLDHDGRPELVEAGSVFDRDPATGAIVGARTTETRWTWAGKTLNRGETIRRSLTGGQAIAVAAPPYRDVTCSWR</sequence>
<accession>A0ABT0XV94</accession>
<evidence type="ECO:0008006" key="3">
    <source>
        <dbReference type="Google" id="ProtNLM"/>
    </source>
</evidence>
<dbReference type="InterPro" id="IPR028994">
    <property type="entry name" value="Integrin_alpha_N"/>
</dbReference>
<evidence type="ECO:0000313" key="2">
    <source>
        <dbReference type="Proteomes" id="UP001523216"/>
    </source>
</evidence>
<keyword evidence="2" id="KW-1185">Reference proteome</keyword>
<dbReference type="RefSeq" id="WP_251797569.1">
    <property type="nucleotide sequence ID" value="NZ_JAMQOL010000010.1"/>
</dbReference>
<name>A0ABT0XV94_9ACTN</name>